<dbReference type="AlphaFoldDB" id="A0AAN7NL59"/>
<evidence type="ECO:0000313" key="2">
    <source>
        <dbReference type="Proteomes" id="UP001333110"/>
    </source>
</evidence>
<sequence>MAQGNLTNVDKYLTGGNEAVRDGLFSVASSDRSRDNGTQHLNIRKNFFYCEGAQTLEQINCKLFWAYAFFRQDGNVPQGNMLVKKEVYWLRKGSQIAIEDYKNLARAFRDEVRKAKAQLQLKLDKDVKNNNKEFFRYVSSKQKHRADIGPLLNKAGKLVTNNVDKAELLNTFFASVFNAVAGPQITGSSSYNKTHVDPPRDILDGKCHLQDGPKEDPGNYRPISPTSIHAKVMEQVILEIITN</sequence>
<dbReference type="GO" id="GO:0031012">
    <property type="term" value="C:extracellular matrix"/>
    <property type="evidence" value="ECO:0007669"/>
    <property type="project" value="TreeGrafter"/>
</dbReference>
<reference evidence="1 2" key="1">
    <citation type="journal article" date="2023" name="J. Hered.">
        <title>Chromosome-level genome of the wood stork (Mycteria americana) provides insight into avian chromosome evolution.</title>
        <authorList>
            <person name="Flamio R. Jr."/>
            <person name="Ramstad K.M."/>
        </authorList>
    </citation>
    <scope>NUCLEOTIDE SEQUENCE [LARGE SCALE GENOMIC DNA]</scope>
    <source>
        <strain evidence="1">JAX WOST 10</strain>
    </source>
</reference>
<evidence type="ECO:0000313" key="1">
    <source>
        <dbReference type="EMBL" id="KAK4827397.1"/>
    </source>
</evidence>
<protein>
    <submittedName>
        <fullName evidence="1">Uncharacterized protein</fullName>
    </submittedName>
</protein>
<dbReference type="PANTHER" id="PTHR33395:SF22">
    <property type="entry name" value="REVERSE TRANSCRIPTASE DOMAIN-CONTAINING PROTEIN"/>
    <property type="match status" value="1"/>
</dbReference>
<dbReference type="EMBL" id="JAUNZN010000002">
    <property type="protein sequence ID" value="KAK4827397.1"/>
    <property type="molecule type" value="Genomic_DNA"/>
</dbReference>
<name>A0AAN7NL59_MYCAM</name>
<dbReference type="PANTHER" id="PTHR33395">
    <property type="entry name" value="TRANSCRIPTASE, PUTATIVE-RELATED-RELATED"/>
    <property type="match status" value="1"/>
</dbReference>
<comment type="caution">
    <text evidence="1">The sequence shown here is derived from an EMBL/GenBank/DDBJ whole genome shotgun (WGS) entry which is preliminary data.</text>
</comment>
<accession>A0AAN7NL59</accession>
<dbReference type="Proteomes" id="UP001333110">
    <property type="component" value="Unassembled WGS sequence"/>
</dbReference>
<organism evidence="1 2">
    <name type="scientific">Mycteria americana</name>
    <name type="common">Wood stork</name>
    <dbReference type="NCBI Taxonomy" id="33587"/>
    <lineage>
        <taxon>Eukaryota</taxon>
        <taxon>Metazoa</taxon>
        <taxon>Chordata</taxon>
        <taxon>Craniata</taxon>
        <taxon>Vertebrata</taxon>
        <taxon>Euteleostomi</taxon>
        <taxon>Archelosauria</taxon>
        <taxon>Archosauria</taxon>
        <taxon>Dinosauria</taxon>
        <taxon>Saurischia</taxon>
        <taxon>Theropoda</taxon>
        <taxon>Coelurosauria</taxon>
        <taxon>Aves</taxon>
        <taxon>Neognathae</taxon>
        <taxon>Neoaves</taxon>
        <taxon>Aequornithes</taxon>
        <taxon>Ciconiiformes</taxon>
        <taxon>Ciconiidae</taxon>
        <taxon>Mycteria</taxon>
    </lineage>
</organism>
<proteinExistence type="predicted"/>
<dbReference type="GO" id="GO:0061343">
    <property type="term" value="P:cell adhesion involved in heart morphogenesis"/>
    <property type="evidence" value="ECO:0007669"/>
    <property type="project" value="TreeGrafter"/>
</dbReference>
<gene>
    <name evidence="1" type="ORF">QYF61_017802</name>
</gene>
<dbReference type="GO" id="GO:0007508">
    <property type="term" value="P:larval heart development"/>
    <property type="evidence" value="ECO:0007669"/>
    <property type="project" value="TreeGrafter"/>
</dbReference>
<keyword evidence="2" id="KW-1185">Reference proteome</keyword>